<dbReference type="EMBL" id="LITT01000046">
    <property type="protein sequence ID" value="OAA83943.1"/>
    <property type="molecule type" value="Genomic_DNA"/>
</dbReference>
<comment type="similarity">
    <text evidence="1">Belongs to the SorC transcriptional regulatory family.</text>
</comment>
<sequence>MIDEFEKINEAERLNFLAKLSDMYYELNMTQSEIASKLSTTRFKVSKLLQEARDKHVVEITINKPHSRVPKLENILKENFDLKDALVLDNKMLAYEETLSTLGKLGAQYVDDLISENSIIGVLWGKTLLNLIKNLKPKKKLPITTVQVVGSAAKDNTIVDSQELMRRMARIYGGKCKYLYAPLYVDNDYARKALMHEPVLSDTIFFANKSDIILTGVGTIDAMFSSSLWANYLERVKQYNLDDLKAVGCIYGRVYNDLGEEVDIDINQKVIGIDTSTIRQANHVIGIAAGKFKAKAILGALRGKYINTLITDDATASKILSLAKIQF</sequence>
<dbReference type="Proteomes" id="UP000077407">
    <property type="component" value="Unassembled WGS sequence"/>
</dbReference>
<keyword evidence="2" id="KW-0805">Transcription regulation</keyword>
<evidence type="ECO:0000256" key="2">
    <source>
        <dbReference type="ARBA" id="ARBA00023015"/>
    </source>
</evidence>
<dbReference type="Gene3D" id="1.10.10.10">
    <property type="entry name" value="Winged helix-like DNA-binding domain superfamily/Winged helix DNA-binding domain"/>
    <property type="match status" value="1"/>
</dbReference>
<dbReference type="PATRIC" id="fig|1538.10.peg.3094"/>
<dbReference type="PANTHER" id="PTHR34294">
    <property type="entry name" value="TRANSCRIPTIONAL REGULATOR-RELATED"/>
    <property type="match status" value="1"/>
</dbReference>
<gene>
    <name evidence="6" type="primary">sorC</name>
    <name evidence="6" type="ORF">WY13_03072</name>
</gene>
<dbReference type="GO" id="GO:0030246">
    <property type="term" value="F:carbohydrate binding"/>
    <property type="evidence" value="ECO:0007669"/>
    <property type="project" value="InterPro"/>
</dbReference>
<evidence type="ECO:0000256" key="3">
    <source>
        <dbReference type="ARBA" id="ARBA00023125"/>
    </source>
</evidence>
<name>A0A168M0H6_9CLOT</name>
<dbReference type="GO" id="GO:0003677">
    <property type="term" value="F:DNA binding"/>
    <property type="evidence" value="ECO:0007669"/>
    <property type="project" value="UniProtKB-KW"/>
</dbReference>
<dbReference type="Pfam" id="PF04198">
    <property type="entry name" value="Sugar-bind"/>
    <property type="match status" value="1"/>
</dbReference>
<keyword evidence="3" id="KW-0238">DNA-binding</keyword>
<evidence type="ECO:0000256" key="1">
    <source>
        <dbReference type="ARBA" id="ARBA00010466"/>
    </source>
</evidence>
<dbReference type="RefSeq" id="WP_063556397.1">
    <property type="nucleotide sequence ID" value="NZ_LITT01000046.1"/>
</dbReference>
<dbReference type="Gene3D" id="3.40.50.1360">
    <property type="match status" value="1"/>
</dbReference>
<dbReference type="InterPro" id="IPR007324">
    <property type="entry name" value="Sugar-bd_dom_put"/>
</dbReference>
<feature type="domain" description="Sugar-binding" evidence="5">
    <location>
        <begin position="70"/>
        <end position="321"/>
    </location>
</feature>
<dbReference type="InterPro" id="IPR051054">
    <property type="entry name" value="SorC_transcr_regulators"/>
</dbReference>
<keyword evidence="4" id="KW-0804">Transcription</keyword>
<protein>
    <submittedName>
        <fullName evidence="6">Sorbitol operon regulator</fullName>
    </submittedName>
</protein>
<dbReference type="InterPro" id="IPR037171">
    <property type="entry name" value="NagB/RpiA_transferase-like"/>
</dbReference>
<evidence type="ECO:0000313" key="7">
    <source>
        <dbReference type="Proteomes" id="UP000077407"/>
    </source>
</evidence>
<dbReference type="AlphaFoldDB" id="A0A168M0H6"/>
<dbReference type="PANTHER" id="PTHR34294:SF1">
    <property type="entry name" value="TRANSCRIPTIONAL REGULATOR LSRR"/>
    <property type="match status" value="1"/>
</dbReference>
<reference evidence="6 7" key="1">
    <citation type="journal article" date="2015" name="Biotechnol. Bioeng.">
        <title>Genome sequence and phenotypic characterization of Caulobacter segnis.</title>
        <authorList>
            <person name="Patel S."/>
            <person name="Fletcher B."/>
            <person name="Scott D.C."/>
            <person name="Ely B."/>
        </authorList>
    </citation>
    <scope>NUCLEOTIDE SEQUENCE [LARGE SCALE GENOMIC DNA]</scope>
    <source>
        <strain evidence="6 7">ERI-2</strain>
    </source>
</reference>
<evidence type="ECO:0000259" key="5">
    <source>
        <dbReference type="Pfam" id="PF04198"/>
    </source>
</evidence>
<comment type="caution">
    <text evidence="6">The sequence shown here is derived from an EMBL/GenBank/DDBJ whole genome shotgun (WGS) entry which is preliminary data.</text>
</comment>
<accession>A0A168M0H6</accession>
<proteinExistence type="inferred from homology"/>
<dbReference type="SUPFAM" id="SSF100950">
    <property type="entry name" value="NagB/RpiA/CoA transferase-like"/>
    <property type="match status" value="1"/>
</dbReference>
<organism evidence="6 7">
    <name type="scientific">Clostridium ljungdahlii</name>
    <dbReference type="NCBI Taxonomy" id="1538"/>
    <lineage>
        <taxon>Bacteria</taxon>
        <taxon>Bacillati</taxon>
        <taxon>Bacillota</taxon>
        <taxon>Clostridia</taxon>
        <taxon>Eubacteriales</taxon>
        <taxon>Clostridiaceae</taxon>
        <taxon>Clostridium</taxon>
    </lineage>
</organism>
<dbReference type="InterPro" id="IPR036388">
    <property type="entry name" value="WH-like_DNA-bd_sf"/>
</dbReference>
<evidence type="ECO:0000313" key="6">
    <source>
        <dbReference type="EMBL" id="OAA83943.1"/>
    </source>
</evidence>
<evidence type="ECO:0000256" key="4">
    <source>
        <dbReference type="ARBA" id="ARBA00023163"/>
    </source>
</evidence>